<dbReference type="Pfam" id="PF14683">
    <property type="entry name" value="CBM-like"/>
    <property type="match status" value="1"/>
</dbReference>
<feature type="chain" id="PRO_5046026858" description="Rhamnogalacturonan lyase domain-containing protein" evidence="1">
    <location>
        <begin position="34"/>
        <end position="315"/>
    </location>
</feature>
<dbReference type="RefSeq" id="WP_344959340.1">
    <property type="nucleotide sequence ID" value="NZ_BAAAZG010000086.1"/>
</dbReference>
<name>A0ABP7X725_9ACTN</name>
<gene>
    <name evidence="3" type="ORF">GCM10022214_86710</name>
</gene>
<dbReference type="PROSITE" id="PS51318">
    <property type="entry name" value="TAT"/>
    <property type="match status" value="1"/>
</dbReference>
<evidence type="ECO:0000256" key="1">
    <source>
        <dbReference type="SAM" id="SignalP"/>
    </source>
</evidence>
<evidence type="ECO:0000313" key="4">
    <source>
        <dbReference type="Proteomes" id="UP001500683"/>
    </source>
</evidence>
<sequence length="315" mass="33772">MSSQGNVARRTALGIGAAAVPAALVFTPSAAEASAASGPRPKPVRRPRAAGEIGRIRLTWEGEAYKPLVDHYAVYGSRTKGFAIGPDTLLGKTVYTSFLHDRMGGRRQDWYYRVVVVDAAGNRSRPSGEIAAHSTESVTVSGTPLATVGTFDHKSLELALAPNGYAQYRTRFPGGVDFTHGRSDPKTDWSYIQPGPSDSWAGNPKSTRTTFRFALDAVPDGEVWLAIWLLDTHASIPGTINLGLNGTPVRDVKLENGGTRGSLEGDATLPGTPLKPSYVELELPRSALRTGENALTIDKQVGSWHVYDALGVFTR</sequence>
<dbReference type="InterPro" id="IPR029411">
    <property type="entry name" value="RG-lyase_III"/>
</dbReference>
<protein>
    <recommendedName>
        <fullName evidence="2">Rhamnogalacturonan lyase domain-containing protein</fullName>
    </recommendedName>
</protein>
<dbReference type="Gene3D" id="2.60.40.10">
    <property type="entry name" value="Immunoglobulins"/>
    <property type="match status" value="1"/>
</dbReference>
<evidence type="ECO:0000313" key="3">
    <source>
        <dbReference type="EMBL" id="GAA4105996.1"/>
    </source>
</evidence>
<dbReference type="SUPFAM" id="SSF49785">
    <property type="entry name" value="Galactose-binding domain-like"/>
    <property type="match status" value="1"/>
</dbReference>
<dbReference type="Proteomes" id="UP001500683">
    <property type="component" value="Unassembled WGS sequence"/>
</dbReference>
<keyword evidence="1" id="KW-0732">Signal</keyword>
<reference evidence="4" key="1">
    <citation type="journal article" date="2019" name="Int. J. Syst. Evol. Microbiol.">
        <title>The Global Catalogue of Microorganisms (GCM) 10K type strain sequencing project: providing services to taxonomists for standard genome sequencing and annotation.</title>
        <authorList>
            <consortium name="The Broad Institute Genomics Platform"/>
            <consortium name="The Broad Institute Genome Sequencing Center for Infectious Disease"/>
            <person name="Wu L."/>
            <person name="Ma J."/>
        </authorList>
    </citation>
    <scope>NUCLEOTIDE SEQUENCE [LARGE SCALE GENOMIC DNA]</scope>
    <source>
        <strain evidence="4">JCM 16702</strain>
    </source>
</reference>
<dbReference type="InterPro" id="IPR006311">
    <property type="entry name" value="TAT_signal"/>
</dbReference>
<dbReference type="EMBL" id="BAAAZG010000086">
    <property type="protein sequence ID" value="GAA4105996.1"/>
    <property type="molecule type" value="Genomic_DNA"/>
</dbReference>
<keyword evidence="4" id="KW-1185">Reference proteome</keyword>
<feature type="domain" description="Rhamnogalacturonan lyase" evidence="2">
    <location>
        <begin position="148"/>
        <end position="310"/>
    </location>
</feature>
<dbReference type="InterPro" id="IPR013783">
    <property type="entry name" value="Ig-like_fold"/>
</dbReference>
<evidence type="ECO:0000259" key="2">
    <source>
        <dbReference type="Pfam" id="PF14683"/>
    </source>
</evidence>
<organism evidence="3 4">
    <name type="scientific">Actinomadura miaoliensis</name>
    <dbReference type="NCBI Taxonomy" id="430685"/>
    <lineage>
        <taxon>Bacteria</taxon>
        <taxon>Bacillati</taxon>
        <taxon>Actinomycetota</taxon>
        <taxon>Actinomycetes</taxon>
        <taxon>Streptosporangiales</taxon>
        <taxon>Thermomonosporaceae</taxon>
        <taxon>Actinomadura</taxon>
    </lineage>
</organism>
<comment type="caution">
    <text evidence="3">The sequence shown here is derived from an EMBL/GenBank/DDBJ whole genome shotgun (WGS) entry which is preliminary data.</text>
</comment>
<dbReference type="InterPro" id="IPR008979">
    <property type="entry name" value="Galactose-bd-like_sf"/>
</dbReference>
<proteinExistence type="predicted"/>
<accession>A0ABP7X725</accession>
<feature type="signal peptide" evidence="1">
    <location>
        <begin position="1"/>
        <end position="33"/>
    </location>
</feature>